<feature type="non-terminal residue" evidence="4">
    <location>
        <position position="172"/>
    </location>
</feature>
<feature type="non-terminal residue" evidence="4">
    <location>
        <position position="1"/>
    </location>
</feature>
<accession>A0A6G1B7C6</accession>
<dbReference type="PANTHER" id="PTHR10331">
    <property type="entry name" value="T COMPLEX PROTEIN 10"/>
    <property type="match status" value="1"/>
</dbReference>
<gene>
    <name evidence="4" type="primary">Cenpj_0</name>
    <name evidence="4" type="ORF">FOF47_R01156</name>
</gene>
<comment type="caution">
    <text evidence="4">The sequence shown here is derived from an EMBL/GenBank/DDBJ whole genome shotgun (WGS) entry which is preliminary data.</text>
</comment>
<feature type="compositionally biased region" description="Basic and acidic residues" evidence="2">
    <location>
        <begin position="1"/>
        <end position="19"/>
    </location>
</feature>
<organism evidence="4 5">
    <name type="scientific">Crocuta crocuta</name>
    <name type="common">Spotted hyena</name>
    <dbReference type="NCBI Taxonomy" id="9678"/>
    <lineage>
        <taxon>Eukaryota</taxon>
        <taxon>Metazoa</taxon>
        <taxon>Chordata</taxon>
        <taxon>Craniata</taxon>
        <taxon>Vertebrata</taxon>
        <taxon>Euteleostomi</taxon>
        <taxon>Mammalia</taxon>
        <taxon>Eutheria</taxon>
        <taxon>Laurasiatheria</taxon>
        <taxon>Carnivora</taxon>
        <taxon>Feliformia</taxon>
        <taxon>Hyaenidae</taxon>
        <taxon>Crocuta</taxon>
    </lineage>
</organism>
<feature type="domain" description="Centromere protein J C-terminal" evidence="3">
    <location>
        <begin position="57"/>
        <end position="90"/>
    </location>
</feature>
<dbReference type="Pfam" id="PF07202">
    <property type="entry name" value="Tcp10_C"/>
    <property type="match status" value="3"/>
</dbReference>
<evidence type="ECO:0000256" key="2">
    <source>
        <dbReference type="SAM" id="MobiDB-lite"/>
    </source>
</evidence>
<keyword evidence="5" id="KW-1185">Reference proteome</keyword>
<proteinExistence type="inferred from homology"/>
<name>A0A6G1B7C6_CROCR</name>
<evidence type="ECO:0000259" key="3">
    <source>
        <dbReference type="Pfam" id="PF07202"/>
    </source>
</evidence>
<protein>
    <submittedName>
        <fullName evidence="4">CENPJ protein</fullName>
    </submittedName>
</protein>
<dbReference type="Proteomes" id="UP000475037">
    <property type="component" value="Unassembled WGS sequence"/>
</dbReference>
<sequence>VAQELGKGREAIAGKDKSPSKKATIPRFLNGDMKKSLPDGRGVYRHAGAQITRTTYPDGLEVVQFPSKQTEKYHRDGSKEVVFPDGTVKRLRDGWEETVFPDGTAVSVERNGDRTIVLSNGQREIQTSCFKRREYPDGTAKTVYCTGYRETQYASGKVTLRYEPGNMVLGRR</sequence>
<evidence type="ECO:0000313" key="5">
    <source>
        <dbReference type="Proteomes" id="UP000475037"/>
    </source>
</evidence>
<reference evidence="4 5" key="1">
    <citation type="submission" date="2019-11" db="EMBL/GenBank/DDBJ databases">
        <authorList>
            <person name="Yang C."/>
            <person name="Li F."/>
        </authorList>
    </citation>
    <scope>NUCLEOTIDE SEQUENCE [LARGE SCALE GENOMIC DNA]</scope>
    <source>
        <strain evidence="4">KB4526</strain>
        <tissue evidence="4">Muscle</tissue>
    </source>
</reference>
<dbReference type="EMBL" id="VOAJ01002090">
    <property type="protein sequence ID" value="KAF0883413.1"/>
    <property type="molecule type" value="Genomic_DNA"/>
</dbReference>
<feature type="region of interest" description="Disordered" evidence="2">
    <location>
        <begin position="1"/>
        <end position="25"/>
    </location>
</feature>
<dbReference type="InterPro" id="IPR009852">
    <property type="entry name" value="CENPJ_C_dom"/>
</dbReference>
<feature type="domain" description="Centromere protein J C-terminal" evidence="3">
    <location>
        <begin position="128"/>
        <end position="157"/>
    </location>
</feature>
<evidence type="ECO:0000256" key="1">
    <source>
        <dbReference type="ARBA" id="ARBA00005627"/>
    </source>
</evidence>
<dbReference type="Gene3D" id="2.60.450.20">
    <property type="match status" value="1"/>
</dbReference>
<dbReference type="InterPro" id="IPR047002">
    <property type="entry name" value="Tcp10_C_sf"/>
</dbReference>
<evidence type="ECO:0000313" key="4">
    <source>
        <dbReference type="EMBL" id="KAF0883413.1"/>
    </source>
</evidence>
<dbReference type="InterPro" id="IPR026581">
    <property type="entry name" value="TCP10L/CENPJ"/>
</dbReference>
<dbReference type="PANTHER" id="PTHR10331:SF25">
    <property type="entry name" value="T-COMPLEX PROTEIN 10A-RELATED"/>
    <property type="match status" value="1"/>
</dbReference>
<feature type="domain" description="Centromere protein J C-terminal" evidence="3">
    <location>
        <begin position="96"/>
        <end position="125"/>
    </location>
</feature>
<comment type="similarity">
    <text evidence="1">Belongs to the TCP10 family.</text>
</comment>
<dbReference type="AlphaFoldDB" id="A0A6G1B7C6"/>